<dbReference type="Pfam" id="PF02541">
    <property type="entry name" value="Ppx-GppA"/>
    <property type="match status" value="1"/>
</dbReference>
<sequence>MRLGVLDVGSNTVHLLVVDAHRGGHPDPMRSEKTQLRLAEQVEAGRLTDTGAGRLVRAVARARATATIAGCEELLAFATSALREADNSAAVLARVRAETGVDLQVLSGEDEARYTFLAVRRWYGWSAGRLLVLDIGGGSLELAVGRDEDPDVALSLPLGAGRLTRQRLPGDPPARADVEALTADLDAALAPVARRIREAGPYDLAVGTSKTFRSLARLAGAAPSSSGPRTRRSLTDVGLRQVFGFISRMASPGLADLDGVSPGRAHQLVAGALVAGAAMRALEINDLQICPWALREGVILHRLDTLGVPTPSHRRWPLTDQQPRPVLKIMDGLR</sequence>
<dbReference type="Gene3D" id="3.30.420.150">
    <property type="entry name" value="Exopolyphosphatase. Domain 2"/>
    <property type="match status" value="1"/>
</dbReference>
<dbReference type="RefSeq" id="WP_183220978.1">
    <property type="nucleotide sequence ID" value="NZ_BMPW01000005.1"/>
</dbReference>
<evidence type="ECO:0000256" key="1">
    <source>
        <dbReference type="ARBA" id="ARBA00007125"/>
    </source>
</evidence>
<comment type="similarity">
    <text evidence="1">Belongs to the GppA/Ppx family.</text>
</comment>
<evidence type="ECO:0000259" key="3">
    <source>
        <dbReference type="Pfam" id="PF02541"/>
    </source>
</evidence>
<dbReference type="FunFam" id="3.30.420.150:FF:000006">
    <property type="entry name" value="Ppx/GppA family phosphatase"/>
    <property type="match status" value="1"/>
</dbReference>
<organism evidence="4 5">
    <name type="scientific">Actinoplanes campanulatus</name>
    <dbReference type="NCBI Taxonomy" id="113559"/>
    <lineage>
        <taxon>Bacteria</taxon>
        <taxon>Bacillati</taxon>
        <taxon>Actinomycetota</taxon>
        <taxon>Actinomycetes</taxon>
        <taxon>Micromonosporales</taxon>
        <taxon>Micromonosporaceae</taxon>
        <taxon>Actinoplanes</taxon>
    </lineage>
</organism>
<dbReference type="GO" id="GO:0004309">
    <property type="term" value="F:exopolyphosphatase activity"/>
    <property type="evidence" value="ECO:0007669"/>
    <property type="project" value="UniProtKB-EC"/>
</dbReference>
<dbReference type="SUPFAM" id="SSF53067">
    <property type="entry name" value="Actin-like ATPase domain"/>
    <property type="match status" value="2"/>
</dbReference>
<dbReference type="InterPro" id="IPR043129">
    <property type="entry name" value="ATPase_NBD"/>
</dbReference>
<dbReference type="EC" id="3.6.1.11" evidence="4"/>
<accession>A0A7W5FF08</accession>
<gene>
    <name evidence="4" type="ORF">FHR83_003560</name>
</gene>
<dbReference type="PANTHER" id="PTHR30005:SF0">
    <property type="entry name" value="RETROGRADE REGULATION PROTEIN 2"/>
    <property type="match status" value="1"/>
</dbReference>
<evidence type="ECO:0000313" key="4">
    <source>
        <dbReference type="EMBL" id="MBB3095890.1"/>
    </source>
</evidence>
<evidence type="ECO:0000313" key="5">
    <source>
        <dbReference type="Proteomes" id="UP000590749"/>
    </source>
</evidence>
<dbReference type="CDD" id="cd24056">
    <property type="entry name" value="ASKHA_NBD_MtPPX1-like"/>
    <property type="match status" value="1"/>
</dbReference>
<dbReference type="EC" id="3.6.1.40" evidence="4"/>
<keyword evidence="5" id="KW-1185">Reference proteome</keyword>
<dbReference type="EMBL" id="JACHXF010000007">
    <property type="protein sequence ID" value="MBB3095890.1"/>
    <property type="molecule type" value="Genomic_DNA"/>
</dbReference>
<dbReference type="GO" id="GO:0008894">
    <property type="term" value="F:guanosine-5'-triphosphate,3'-diphosphate diphosphatase activity"/>
    <property type="evidence" value="ECO:0007669"/>
    <property type="project" value="UniProtKB-EC"/>
</dbReference>
<proteinExistence type="inferred from homology"/>
<dbReference type="InterPro" id="IPR050273">
    <property type="entry name" value="GppA/Ppx_hydrolase"/>
</dbReference>
<dbReference type="PANTHER" id="PTHR30005">
    <property type="entry name" value="EXOPOLYPHOSPHATASE"/>
    <property type="match status" value="1"/>
</dbReference>
<name>A0A7W5FF08_9ACTN</name>
<reference evidence="4 5" key="1">
    <citation type="submission" date="2020-08" db="EMBL/GenBank/DDBJ databases">
        <title>Genomic Encyclopedia of Type Strains, Phase III (KMG-III): the genomes of soil and plant-associated and newly described type strains.</title>
        <authorList>
            <person name="Whitman W."/>
        </authorList>
    </citation>
    <scope>NUCLEOTIDE SEQUENCE [LARGE SCALE GENOMIC DNA]</scope>
    <source>
        <strain evidence="4 5">CECT 3287</strain>
    </source>
</reference>
<protein>
    <submittedName>
        <fullName evidence="4">Exopolyphosphatase/guanosine-5'-triphosphate, 3'-diphosphate pyrophosphatase</fullName>
        <ecNumber evidence="4">3.6.1.11</ecNumber>
        <ecNumber evidence="4">3.6.1.40</ecNumber>
    </submittedName>
</protein>
<comment type="caution">
    <text evidence="4">The sequence shown here is derived from an EMBL/GenBank/DDBJ whole genome shotgun (WGS) entry which is preliminary data.</text>
</comment>
<evidence type="ECO:0000256" key="2">
    <source>
        <dbReference type="ARBA" id="ARBA00022801"/>
    </source>
</evidence>
<feature type="domain" description="Ppx/GppA phosphatase N-terminal" evidence="3">
    <location>
        <begin position="17"/>
        <end position="304"/>
    </location>
</feature>
<dbReference type="Gene3D" id="3.30.420.40">
    <property type="match status" value="1"/>
</dbReference>
<keyword evidence="2 4" id="KW-0378">Hydrolase</keyword>
<dbReference type="InterPro" id="IPR003695">
    <property type="entry name" value="Ppx_GppA_N"/>
</dbReference>
<dbReference type="Proteomes" id="UP000590749">
    <property type="component" value="Unassembled WGS sequence"/>
</dbReference>
<dbReference type="AlphaFoldDB" id="A0A7W5FF08"/>